<protein>
    <submittedName>
        <fullName evidence="1">Uncharacterized protein</fullName>
    </submittedName>
</protein>
<accession>A0A0G4IXJ4</accession>
<dbReference type="EMBL" id="CDSF01000096">
    <property type="protein sequence ID" value="CEP00045.1"/>
    <property type="molecule type" value="Genomic_DNA"/>
</dbReference>
<dbReference type="Proteomes" id="UP000039324">
    <property type="component" value="Unassembled WGS sequence"/>
</dbReference>
<reference evidence="1 2" key="1">
    <citation type="submission" date="2015-02" db="EMBL/GenBank/DDBJ databases">
        <authorList>
            <person name="Chooi Y.-H."/>
        </authorList>
    </citation>
    <scope>NUCLEOTIDE SEQUENCE [LARGE SCALE GENOMIC DNA]</scope>
    <source>
        <strain evidence="1">E3</strain>
    </source>
</reference>
<dbReference type="AlphaFoldDB" id="A0A0G4IXJ4"/>
<keyword evidence="2" id="KW-1185">Reference proteome</keyword>
<name>A0A0G4IXJ4_PLABS</name>
<organism evidence="1 2">
    <name type="scientific">Plasmodiophora brassicae</name>
    <name type="common">Clubroot disease agent</name>
    <dbReference type="NCBI Taxonomy" id="37360"/>
    <lineage>
        <taxon>Eukaryota</taxon>
        <taxon>Sar</taxon>
        <taxon>Rhizaria</taxon>
        <taxon>Endomyxa</taxon>
        <taxon>Phytomyxea</taxon>
        <taxon>Plasmodiophorida</taxon>
        <taxon>Plasmodiophoridae</taxon>
        <taxon>Plasmodiophora</taxon>
    </lineage>
</organism>
<evidence type="ECO:0000313" key="2">
    <source>
        <dbReference type="Proteomes" id="UP000039324"/>
    </source>
</evidence>
<proteinExistence type="predicted"/>
<gene>
    <name evidence="1" type="ORF">PBRA_007779</name>
</gene>
<sequence>MAAVCRLLTRDHVTTGEALALINELEVSDADVVLLNVLKENSTRAAVAGACCRKLGDLIAHGRVSQYVMRSTLMILCQILSCEQGGDSGFLCGDLLLAILRADPALVHHGDNPILGWALADRLRRFPLDDAIAADVKRVQMHLAAMRAGGRADTDA</sequence>
<evidence type="ECO:0000313" key="1">
    <source>
        <dbReference type="EMBL" id="CEP00045.1"/>
    </source>
</evidence>